<dbReference type="GO" id="GO:0015180">
    <property type="term" value="F:L-alanine transmembrane transporter activity"/>
    <property type="evidence" value="ECO:0007669"/>
    <property type="project" value="TreeGrafter"/>
</dbReference>
<organism evidence="9">
    <name type="scientific">Ooceraea biroi</name>
    <name type="common">Clonal raider ant</name>
    <name type="synonym">Cerapachys biroi</name>
    <dbReference type="NCBI Taxonomy" id="2015173"/>
    <lineage>
        <taxon>Eukaryota</taxon>
        <taxon>Metazoa</taxon>
        <taxon>Ecdysozoa</taxon>
        <taxon>Arthropoda</taxon>
        <taxon>Hexapoda</taxon>
        <taxon>Insecta</taxon>
        <taxon>Pterygota</taxon>
        <taxon>Neoptera</taxon>
        <taxon>Endopterygota</taxon>
        <taxon>Hymenoptera</taxon>
        <taxon>Apocrita</taxon>
        <taxon>Aculeata</taxon>
        <taxon>Formicoidea</taxon>
        <taxon>Formicidae</taxon>
        <taxon>Dorylinae</taxon>
        <taxon>Ooceraea</taxon>
    </lineage>
</organism>
<comment type="catalytic activity">
    <reaction evidence="1">
        <text>Hydrolysis of terminal, non-reducing (1-&gt;4)-linked alpha-D-glucose residues with release of alpha-D-glucose.</text>
        <dbReference type="EC" id="3.2.1.20"/>
    </reaction>
</comment>
<dbReference type="GO" id="GO:0015173">
    <property type="term" value="F:aromatic amino acid transmembrane transporter activity"/>
    <property type="evidence" value="ECO:0007669"/>
    <property type="project" value="TreeGrafter"/>
</dbReference>
<dbReference type="GO" id="GO:0005975">
    <property type="term" value="P:carbohydrate metabolic process"/>
    <property type="evidence" value="ECO:0007669"/>
    <property type="project" value="InterPro"/>
</dbReference>
<reference evidence="9" key="2">
    <citation type="submission" date="2018-07" db="EMBL/GenBank/DDBJ databases">
        <authorList>
            <person name="Mckenzie S.K."/>
            <person name="Kronauer D.J.C."/>
        </authorList>
    </citation>
    <scope>NUCLEOTIDE SEQUENCE</scope>
    <source>
        <strain evidence="9">Clonal line C1</strain>
    </source>
</reference>
<comment type="similarity">
    <text evidence="2">Belongs to the glycosyl hydrolase 13 family.</text>
</comment>
<keyword evidence="7" id="KW-0812">Transmembrane</keyword>
<dbReference type="SMART" id="SM00642">
    <property type="entry name" value="Aamy"/>
    <property type="match status" value="1"/>
</dbReference>
<dbReference type="Pfam" id="PF16028">
    <property type="entry name" value="SLC3A2_N"/>
    <property type="match status" value="1"/>
</dbReference>
<dbReference type="GO" id="GO:1903801">
    <property type="term" value="P:L-leucine import across plasma membrane"/>
    <property type="evidence" value="ECO:0007669"/>
    <property type="project" value="TreeGrafter"/>
</dbReference>
<dbReference type="PANTHER" id="PTHR46673">
    <property type="entry name" value="4F2 CELL-SURFACE ANTIGEN HEAVY CHAIN"/>
    <property type="match status" value="1"/>
</dbReference>
<feature type="compositionally biased region" description="Basic and acidic residues" evidence="6">
    <location>
        <begin position="25"/>
        <end position="37"/>
    </location>
</feature>
<dbReference type="InterPro" id="IPR031984">
    <property type="entry name" value="SLC3A2_N"/>
</dbReference>
<gene>
    <name evidence="9" type="ORF">DMN91_010699</name>
</gene>
<proteinExistence type="inferred from homology"/>
<sequence>MESGRDSGEANGAAKERSSSVIDTPKSEEEVTVRCDDTQQDSIMGKHRDEDMEEGVQERMLKDDSTAKITSTEKNDAEAKFISENGDAKIDIEMVKQTLSGMGKEELMKFANDPFWVRLRWILFIAFWLLWAAMLAGAIAIIVVAPKCSVPEPKKLWEESPIIQLDPSDSPTADLKGLESVLNDVKSQHIRAISLSSLVKEGASGGTEDFRSIKPELGNVSDLENLIKVAHEKEQQIFLELDPNHSSVDHPWFQRSVERQDPFTNYYVWADGITRSDGGKERPYPPNNWLSVYGGSAWEWNEQRGQYYLHQFNKSQPDLNYNNPEVVTEFGDILSHWLKLGISGFRLANTQYLTEDPQLHDESRSILPVEANTYQSLTHVYTRDRPENAAVLTKWQEIVHNKTNGQGLFALQDDIGADILQVYNEKKILIDLPQSSHFLTTMSANVNATVLRRIISQWLYIAPWPAWNLNDKQTTLRQRLPADIADSITLMTMLLPGTPILRLDDVMSAKESFATLSKARSGLTFLHGDMMNRIINGTVYVYTSCRLKSGNPGYLVAYQTAEESAIIDLSGISRISEEITVFAHSPNYVQDTEVFKTKLPSNRVPISPRSTLVLTFVPKE</sequence>
<dbReference type="GO" id="GO:0016323">
    <property type="term" value="C:basolateral plasma membrane"/>
    <property type="evidence" value="ECO:0007669"/>
    <property type="project" value="TreeGrafter"/>
</dbReference>
<dbReference type="FunFam" id="3.90.400.10:FF:000001">
    <property type="entry name" value="Maltase A3, isoform A"/>
    <property type="match status" value="1"/>
</dbReference>
<feature type="region of interest" description="Disordered" evidence="6">
    <location>
        <begin position="1"/>
        <end position="54"/>
    </location>
</feature>
<dbReference type="GO" id="GO:0004558">
    <property type="term" value="F:alpha-1,4-glucosidase activity"/>
    <property type="evidence" value="ECO:0007669"/>
    <property type="project" value="UniProtKB-EC"/>
</dbReference>
<dbReference type="InterPro" id="IPR006047">
    <property type="entry name" value="GH13_cat_dom"/>
</dbReference>
<comment type="caution">
    <text evidence="9">The sequence shown here is derived from an EMBL/GenBank/DDBJ whole genome shotgun (WGS) entry which is preliminary data.</text>
</comment>
<dbReference type="CDD" id="cd11329">
    <property type="entry name" value="AmyAc_maltase-like"/>
    <property type="match status" value="1"/>
</dbReference>
<feature type="transmembrane region" description="Helical" evidence="7">
    <location>
        <begin position="121"/>
        <end position="145"/>
    </location>
</feature>
<reference evidence="9" key="1">
    <citation type="journal article" date="2018" name="Genome Res.">
        <title>The genomic architecture and molecular evolution of ant odorant receptors.</title>
        <authorList>
            <person name="McKenzie S.K."/>
            <person name="Kronauer D.J.C."/>
        </authorList>
    </citation>
    <scope>NUCLEOTIDE SEQUENCE [LARGE SCALE GENOMIC DNA]</scope>
    <source>
        <strain evidence="9">Clonal line C1</strain>
    </source>
</reference>
<keyword evidence="5" id="KW-0378">Hydrolase</keyword>
<dbReference type="AlphaFoldDB" id="A0A3L8D8L6"/>
<dbReference type="InterPro" id="IPR045857">
    <property type="entry name" value="O16G_dom_2"/>
</dbReference>
<keyword evidence="7" id="KW-1133">Transmembrane helix</keyword>
<evidence type="ECO:0000256" key="2">
    <source>
        <dbReference type="ARBA" id="ARBA00008061"/>
    </source>
</evidence>
<evidence type="ECO:0000256" key="7">
    <source>
        <dbReference type="SAM" id="Phobius"/>
    </source>
</evidence>
<keyword evidence="7" id="KW-0472">Membrane</keyword>
<dbReference type="EMBL" id="QOIP01000011">
    <property type="protein sequence ID" value="RLU16631.1"/>
    <property type="molecule type" value="Genomic_DNA"/>
</dbReference>
<feature type="domain" description="Glycosyl hydrolase family 13 catalytic" evidence="8">
    <location>
        <begin position="140"/>
        <end position="520"/>
    </location>
</feature>
<dbReference type="GO" id="GO:0016324">
    <property type="term" value="C:apical plasma membrane"/>
    <property type="evidence" value="ECO:0007669"/>
    <property type="project" value="TreeGrafter"/>
</dbReference>
<evidence type="ECO:0000256" key="5">
    <source>
        <dbReference type="ARBA" id="ARBA00023295"/>
    </source>
</evidence>
<dbReference type="Gene3D" id="3.90.400.10">
    <property type="entry name" value="Oligo-1,6-glucosidase, Domain 2"/>
    <property type="match status" value="1"/>
</dbReference>
<evidence type="ECO:0000313" key="9">
    <source>
        <dbReference type="EMBL" id="RLU16631.1"/>
    </source>
</evidence>
<dbReference type="PANTHER" id="PTHR46673:SF1">
    <property type="entry name" value="4F2 CELL-SURFACE ANTIGEN HEAVY CHAIN"/>
    <property type="match status" value="1"/>
</dbReference>
<evidence type="ECO:0000256" key="1">
    <source>
        <dbReference type="ARBA" id="ARBA00001657"/>
    </source>
</evidence>
<evidence type="ECO:0000256" key="4">
    <source>
        <dbReference type="ARBA" id="ARBA00023180"/>
    </source>
</evidence>
<dbReference type="GO" id="GO:0015190">
    <property type="term" value="F:L-leucine transmembrane transporter activity"/>
    <property type="evidence" value="ECO:0007669"/>
    <property type="project" value="TreeGrafter"/>
</dbReference>
<dbReference type="GO" id="GO:1904273">
    <property type="term" value="P:L-alanine import across plasma membrane"/>
    <property type="evidence" value="ECO:0007669"/>
    <property type="project" value="TreeGrafter"/>
</dbReference>
<protein>
    <recommendedName>
        <fullName evidence="3">alpha-glucosidase</fullName>
        <ecNumber evidence="3">3.2.1.20</ecNumber>
    </recommendedName>
</protein>
<accession>A0A3L8D8L6</accession>
<dbReference type="SUPFAM" id="SSF51445">
    <property type="entry name" value="(Trans)glycosidases"/>
    <property type="match status" value="1"/>
</dbReference>
<feature type="compositionally biased region" description="Basic and acidic residues" evidence="6">
    <location>
        <begin position="1"/>
        <end position="18"/>
    </location>
</feature>
<dbReference type="InterPro" id="IPR042280">
    <property type="entry name" value="SLC3A2"/>
</dbReference>
<dbReference type="Proteomes" id="UP000279307">
    <property type="component" value="Chromosome 11"/>
</dbReference>
<evidence type="ECO:0000256" key="3">
    <source>
        <dbReference type="ARBA" id="ARBA00012741"/>
    </source>
</evidence>
<name>A0A3L8D8L6_OOCBI</name>
<dbReference type="InterPro" id="IPR017853">
    <property type="entry name" value="GH"/>
</dbReference>
<dbReference type="Gene3D" id="3.20.20.80">
    <property type="entry name" value="Glycosidases"/>
    <property type="match status" value="1"/>
</dbReference>
<evidence type="ECO:0000259" key="8">
    <source>
        <dbReference type="SMART" id="SM00642"/>
    </source>
</evidence>
<dbReference type="Pfam" id="PF00128">
    <property type="entry name" value="Alpha-amylase"/>
    <property type="match status" value="1"/>
</dbReference>
<keyword evidence="5" id="KW-0326">Glycosidase</keyword>
<dbReference type="OrthoDB" id="204980at2759"/>
<evidence type="ECO:0000256" key="6">
    <source>
        <dbReference type="SAM" id="MobiDB-lite"/>
    </source>
</evidence>
<dbReference type="GO" id="GO:0015823">
    <property type="term" value="P:phenylalanine transport"/>
    <property type="evidence" value="ECO:0007669"/>
    <property type="project" value="TreeGrafter"/>
</dbReference>
<keyword evidence="4" id="KW-0325">Glycoprotein</keyword>
<feature type="compositionally biased region" description="Basic and acidic residues" evidence="6">
    <location>
        <begin position="44"/>
        <end position="54"/>
    </location>
</feature>
<dbReference type="EC" id="3.2.1.20" evidence="3"/>